<evidence type="ECO:0000313" key="7">
    <source>
        <dbReference type="Proteomes" id="UP001347796"/>
    </source>
</evidence>
<dbReference type="Gene3D" id="1.10.3580.10">
    <property type="entry name" value="ATP12 ATPase"/>
    <property type="match status" value="1"/>
</dbReference>
<comment type="similarity">
    <text evidence="2">Belongs to the ATP12 family.</text>
</comment>
<dbReference type="PANTHER" id="PTHR21013:SF10">
    <property type="entry name" value="ATP SYNTHASE MITOCHONDRIAL F1 COMPLEX ASSEMBLY FACTOR 2"/>
    <property type="match status" value="1"/>
</dbReference>
<dbReference type="Pfam" id="PF07542">
    <property type="entry name" value="ATP12"/>
    <property type="match status" value="1"/>
</dbReference>
<evidence type="ECO:0000256" key="3">
    <source>
        <dbReference type="ARBA" id="ARBA00022946"/>
    </source>
</evidence>
<keyword evidence="3" id="KW-0809">Transit peptide</keyword>
<dbReference type="InterPro" id="IPR042272">
    <property type="entry name" value="ATP12_ATP_synth-F1-assembly_N"/>
</dbReference>
<dbReference type="InterPro" id="IPR023335">
    <property type="entry name" value="ATP12_ortho_dom_sf"/>
</dbReference>
<reference evidence="6 7" key="1">
    <citation type="submission" date="2024-01" db="EMBL/GenBank/DDBJ databases">
        <title>The genome of the rayed Mediterranean limpet Patella caerulea (Linnaeus, 1758).</title>
        <authorList>
            <person name="Anh-Thu Weber A."/>
            <person name="Halstead-Nussloch G."/>
        </authorList>
    </citation>
    <scope>NUCLEOTIDE SEQUENCE [LARGE SCALE GENOMIC DNA]</scope>
    <source>
        <strain evidence="6">AATW-2023a</strain>
        <tissue evidence="6">Whole specimen</tissue>
    </source>
</reference>
<dbReference type="InterPro" id="IPR011419">
    <property type="entry name" value="ATP12_ATP_synth-F1-assembly"/>
</dbReference>
<comment type="caution">
    <text evidence="6">The sequence shown here is derived from an EMBL/GenBank/DDBJ whole genome shotgun (WGS) entry which is preliminary data.</text>
</comment>
<dbReference type="GO" id="GO:0033615">
    <property type="term" value="P:mitochondrial proton-transporting ATP synthase complex assembly"/>
    <property type="evidence" value="ECO:0007669"/>
    <property type="project" value="TreeGrafter"/>
</dbReference>
<keyword evidence="7" id="KW-1185">Reference proteome</keyword>
<sequence>MAAPMFFTVRSVLTVSLRYHTQSNVYGYHYNQKKCMSTYRELKKFYKNASIVTSEGWYEINLDKRKLRTPGGNLFRVPNEALALAIATEWNSQDKVIKRHNMHLTSLCNTALDNPFHKTRDVLTDSIIHFLETDTMCYRLTEPEDLVQFQSQNWDPVINWAKDRYKIDITPTYTIAPPDVPQHTKDTIRRHLLSYSDWALFGYQFAVDSVKSLLIIMALVDKFISVDTAVHLSRLEQEYQVKKWGNVEWYHDIDEYELKTRLASAILFIHWSSENVSIKQKASLAIQNIC</sequence>
<evidence type="ECO:0000313" key="6">
    <source>
        <dbReference type="EMBL" id="KAK6171386.1"/>
    </source>
</evidence>
<keyword evidence="5" id="KW-0143">Chaperone</keyword>
<evidence type="ECO:0000256" key="4">
    <source>
        <dbReference type="ARBA" id="ARBA00023128"/>
    </source>
</evidence>
<evidence type="ECO:0000256" key="5">
    <source>
        <dbReference type="ARBA" id="ARBA00023186"/>
    </source>
</evidence>
<dbReference type="SUPFAM" id="SSF160909">
    <property type="entry name" value="ATP12-like"/>
    <property type="match status" value="1"/>
</dbReference>
<dbReference type="AlphaFoldDB" id="A0AAN8PFY8"/>
<accession>A0AAN8PFY8</accession>
<dbReference type="Proteomes" id="UP001347796">
    <property type="component" value="Unassembled WGS sequence"/>
</dbReference>
<proteinExistence type="inferred from homology"/>
<name>A0AAN8PFY8_PATCE</name>
<evidence type="ECO:0000256" key="1">
    <source>
        <dbReference type="ARBA" id="ARBA00004173"/>
    </source>
</evidence>
<dbReference type="Gene3D" id="3.30.2180.10">
    <property type="entry name" value="ATP12-like"/>
    <property type="match status" value="1"/>
</dbReference>
<dbReference type="PANTHER" id="PTHR21013">
    <property type="entry name" value="ATP SYNTHASE MITOCHONDRIAL F1 COMPLEX ASSEMBLY FACTOR 2/ATP12 PROTEIN, MITOCHONDRIAL PRECURSOR"/>
    <property type="match status" value="1"/>
</dbReference>
<organism evidence="6 7">
    <name type="scientific">Patella caerulea</name>
    <name type="common">Rayed Mediterranean limpet</name>
    <dbReference type="NCBI Taxonomy" id="87958"/>
    <lineage>
        <taxon>Eukaryota</taxon>
        <taxon>Metazoa</taxon>
        <taxon>Spiralia</taxon>
        <taxon>Lophotrochozoa</taxon>
        <taxon>Mollusca</taxon>
        <taxon>Gastropoda</taxon>
        <taxon>Patellogastropoda</taxon>
        <taxon>Patelloidea</taxon>
        <taxon>Patellidae</taxon>
        <taxon>Patella</taxon>
    </lineage>
</organism>
<evidence type="ECO:0008006" key="8">
    <source>
        <dbReference type="Google" id="ProtNLM"/>
    </source>
</evidence>
<dbReference type="GO" id="GO:0005739">
    <property type="term" value="C:mitochondrion"/>
    <property type="evidence" value="ECO:0007669"/>
    <property type="project" value="UniProtKB-SubCell"/>
</dbReference>
<dbReference type="EMBL" id="JAZGQO010000014">
    <property type="protein sequence ID" value="KAK6171386.1"/>
    <property type="molecule type" value="Genomic_DNA"/>
</dbReference>
<protein>
    <recommendedName>
        <fullName evidence="8">ATP synthase mitochondrial F1 complex assembly factor 2</fullName>
    </recommendedName>
</protein>
<gene>
    <name evidence="6" type="ORF">SNE40_019586</name>
</gene>
<evidence type="ECO:0000256" key="2">
    <source>
        <dbReference type="ARBA" id="ARBA00008231"/>
    </source>
</evidence>
<comment type="subcellular location">
    <subcellularLocation>
        <location evidence="1">Mitochondrion</location>
    </subcellularLocation>
</comment>
<keyword evidence="4" id="KW-0496">Mitochondrion</keyword>